<reference evidence="3" key="1">
    <citation type="submission" date="2011-09" db="EMBL/GenBank/DDBJ databases">
        <title>The permanent draft genome of Mucilaginibacter paludis DSM 18603.</title>
        <authorList>
            <consortium name="US DOE Joint Genome Institute (JGI-PGF)"/>
            <person name="Lucas S."/>
            <person name="Han J."/>
            <person name="Lapidus A."/>
            <person name="Bruce D."/>
            <person name="Goodwin L."/>
            <person name="Pitluck S."/>
            <person name="Peters L."/>
            <person name="Kyrpides N."/>
            <person name="Mavromatis K."/>
            <person name="Ivanova N."/>
            <person name="Mikhailova N."/>
            <person name="Held B."/>
            <person name="Detter J.C."/>
            <person name="Tapia R."/>
            <person name="Han C."/>
            <person name="Land M."/>
            <person name="Hauser L."/>
            <person name="Markowitz V."/>
            <person name="Cheng J.-F."/>
            <person name="Hugenholtz P."/>
            <person name="Woyke T."/>
            <person name="Wu D."/>
            <person name="Tindall B."/>
            <person name="Brambilla E."/>
            <person name="Klenk H.-P."/>
            <person name="Eisen J.A."/>
        </authorList>
    </citation>
    <scope>NUCLEOTIDE SEQUENCE [LARGE SCALE GENOMIC DNA]</scope>
    <source>
        <strain evidence="3">DSM 18603</strain>
    </source>
</reference>
<evidence type="ECO:0000259" key="2">
    <source>
        <dbReference type="Pfam" id="PF13568"/>
    </source>
</evidence>
<name>H1YAT3_9SPHI</name>
<dbReference type="Proteomes" id="UP000002774">
    <property type="component" value="Chromosome"/>
</dbReference>
<dbReference type="HOGENOM" id="CLU_082049_5_1_10"/>
<evidence type="ECO:0000313" key="3">
    <source>
        <dbReference type="EMBL" id="EHQ29542.1"/>
    </source>
</evidence>
<keyword evidence="4" id="KW-1185">Reference proteome</keyword>
<dbReference type="EMBL" id="CM001403">
    <property type="protein sequence ID" value="EHQ29542.1"/>
    <property type="molecule type" value="Genomic_DNA"/>
</dbReference>
<keyword evidence="1" id="KW-0732">Signal</keyword>
<dbReference type="eggNOG" id="COG3637">
    <property type="taxonomic scope" value="Bacteria"/>
</dbReference>
<evidence type="ECO:0000256" key="1">
    <source>
        <dbReference type="SAM" id="SignalP"/>
    </source>
</evidence>
<dbReference type="STRING" id="714943.Mucpa_5470"/>
<protein>
    <recommendedName>
        <fullName evidence="2">Outer membrane protein beta-barrel domain-containing protein</fullName>
    </recommendedName>
</protein>
<feature type="domain" description="Outer membrane protein beta-barrel" evidence="2">
    <location>
        <begin position="40"/>
        <end position="194"/>
    </location>
</feature>
<dbReference type="Pfam" id="PF13568">
    <property type="entry name" value="OMP_b-brl_2"/>
    <property type="match status" value="1"/>
</dbReference>
<organism evidence="3 4">
    <name type="scientific">Mucilaginibacter paludis DSM 18603</name>
    <dbReference type="NCBI Taxonomy" id="714943"/>
    <lineage>
        <taxon>Bacteria</taxon>
        <taxon>Pseudomonadati</taxon>
        <taxon>Bacteroidota</taxon>
        <taxon>Sphingobacteriia</taxon>
        <taxon>Sphingobacteriales</taxon>
        <taxon>Sphingobacteriaceae</taxon>
        <taxon>Mucilaginibacter</taxon>
    </lineage>
</organism>
<gene>
    <name evidence="3" type="ORF">Mucpa_5470</name>
</gene>
<accession>H1YAT3</accession>
<proteinExistence type="predicted"/>
<feature type="signal peptide" evidence="1">
    <location>
        <begin position="1"/>
        <end position="43"/>
    </location>
</feature>
<dbReference type="InterPro" id="IPR025665">
    <property type="entry name" value="Beta-barrel_OMP_2"/>
</dbReference>
<feature type="chain" id="PRO_5003558909" description="Outer membrane protein beta-barrel domain-containing protein" evidence="1">
    <location>
        <begin position="44"/>
        <end position="213"/>
    </location>
</feature>
<dbReference type="AlphaFoldDB" id="H1YAT3"/>
<evidence type="ECO:0000313" key="4">
    <source>
        <dbReference type="Proteomes" id="UP000002774"/>
    </source>
</evidence>
<sequence>MRLHTYISVKINQLNSYKSLIMKKILLSVLLLASINLATQAQAIPSFAFGLKGGLNLSKFSTNNTLSSDNQAGYLAGVWARVGALGFNFQPELYYSSKIATVTSGGETNTVKLNSIDVPLLFGMKVGTLGIGGRFYTGPVASFIINKDQSFGNAVGNVAKLNFKDQNHAWQFGAGADFTKFSVDLRYELGLTNLNGYDQKLNLFTLTAAYTIF</sequence>